<keyword evidence="5" id="KW-1185">Reference proteome</keyword>
<dbReference type="AlphaFoldDB" id="A0A8H4ITY5"/>
<dbReference type="CDD" id="cd00303">
    <property type="entry name" value="retropepsin_like"/>
    <property type="match status" value="2"/>
</dbReference>
<dbReference type="Pfam" id="PF00226">
    <property type="entry name" value="DnaJ"/>
    <property type="match status" value="1"/>
</dbReference>
<dbReference type="Pfam" id="PF13650">
    <property type="entry name" value="Asp_protease_2"/>
    <property type="match status" value="1"/>
</dbReference>
<dbReference type="SMART" id="SM00271">
    <property type="entry name" value="DnaJ"/>
    <property type="match status" value="1"/>
</dbReference>
<feature type="compositionally biased region" description="Low complexity" evidence="1">
    <location>
        <begin position="601"/>
        <end position="616"/>
    </location>
</feature>
<evidence type="ECO:0000256" key="1">
    <source>
        <dbReference type="SAM" id="MobiDB-lite"/>
    </source>
</evidence>
<name>A0A8H4ITY5_9PEZI</name>
<feature type="region of interest" description="Disordered" evidence="1">
    <location>
        <begin position="89"/>
        <end position="264"/>
    </location>
</feature>
<dbReference type="Pfam" id="PF13975">
    <property type="entry name" value="gag-asp_proteas"/>
    <property type="match status" value="1"/>
</dbReference>
<feature type="domain" description="J" evidence="2">
    <location>
        <begin position="8"/>
        <end position="76"/>
    </location>
</feature>
<protein>
    <recommendedName>
        <fullName evidence="2">J domain-containing protein</fullName>
    </recommendedName>
</protein>
<dbReference type="SUPFAM" id="SSF50630">
    <property type="entry name" value="Acid proteases"/>
    <property type="match status" value="2"/>
</dbReference>
<dbReference type="CDD" id="cd06257">
    <property type="entry name" value="DnaJ"/>
    <property type="match status" value="1"/>
</dbReference>
<dbReference type="Proteomes" id="UP000572817">
    <property type="component" value="Unassembled WGS sequence"/>
</dbReference>
<evidence type="ECO:0000313" key="5">
    <source>
        <dbReference type="Proteomes" id="UP000572817"/>
    </source>
</evidence>
<comment type="caution">
    <text evidence="4">The sequence shown here is derived from an EMBL/GenBank/DDBJ whole genome shotgun (WGS) entry which is preliminary data.</text>
</comment>
<dbReference type="PRINTS" id="PR00625">
    <property type="entry name" value="JDOMAIN"/>
</dbReference>
<evidence type="ECO:0000259" key="2">
    <source>
        <dbReference type="PROSITE" id="PS50076"/>
    </source>
</evidence>
<dbReference type="InterPro" id="IPR001623">
    <property type="entry name" value="DnaJ_domain"/>
</dbReference>
<feature type="compositionally biased region" description="Basic and acidic residues" evidence="1">
    <location>
        <begin position="170"/>
        <end position="203"/>
    </location>
</feature>
<evidence type="ECO:0000313" key="3">
    <source>
        <dbReference type="EMBL" id="KAF4301169.1"/>
    </source>
</evidence>
<dbReference type="InterPro" id="IPR021109">
    <property type="entry name" value="Peptidase_aspartic_dom_sf"/>
</dbReference>
<dbReference type="EMBL" id="WWBZ02000040">
    <property type="protein sequence ID" value="KAF4305103.1"/>
    <property type="molecule type" value="Genomic_DNA"/>
</dbReference>
<dbReference type="SUPFAM" id="SSF46565">
    <property type="entry name" value="Chaperone J-domain"/>
    <property type="match status" value="1"/>
</dbReference>
<dbReference type="PROSITE" id="PS50076">
    <property type="entry name" value="DNAJ_2"/>
    <property type="match status" value="1"/>
</dbReference>
<organism evidence="4 5">
    <name type="scientific">Botryosphaeria dothidea</name>
    <dbReference type="NCBI Taxonomy" id="55169"/>
    <lineage>
        <taxon>Eukaryota</taxon>
        <taxon>Fungi</taxon>
        <taxon>Dikarya</taxon>
        <taxon>Ascomycota</taxon>
        <taxon>Pezizomycotina</taxon>
        <taxon>Dothideomycetes</taxon>
        <taxon>Dothideomycetes incertae sedis</taxon>
        <taxon>Botryosphaeriales</taxon>
        <taxon>Botryosphaeriaceae</taxon>
        <taxon>Botryosphaeria</taxon>
    </lineage>
</organism>
<feature type="region of interest" description="Disordered" evidence="1">
    <location>
        <begin position="559"/>
        <end position="655"/>
    </location>
</feature>
<dbReference type="PANTHER" id="PTHR24074">
    <property type="entry name" value="CO-CHAPERONE PROTEIN DJLA"/>
    <property type="match status" value="1"/>
</dbReference>
<evidence type="ECO:0000313" key="4">
    <source>
        <dbReference type="EMBL" id="KAF4305103.1"/>
    </source>
</evidence>
<dbReference type="Gene3D" id="1.10.287.110">
    <property type="entry name" value="DnaJ domain"/>
    <property type="match status" value="1"/>
</dbReference>
<accession>A0A8H4ITY5</accession>
<reference evidence="4 5" key="1">
    <citation type="submission" date="2020-04" db="EMBL/GenBank/DDBJ databases">
        <title>Genome Assembly and Annotation of Botryosphaeria dothidea sdau 11-99, a Latent Pathogen of Apple Fruit Ring Rot in China.</title>
        <authorList>
            <person name="Yu C."/>
            <person name="Diao Y."/>
            <person name="Lu Q."/>
            <person name="Zhao J."/>
            <person name="Cui S."/>
            <person name="Peng C."/>
            <person name="He B."/>
            <person name="Liu H."/>
        </authorList>
    </citation>
    <scope>NUCLEOTIDE SEQUENCE [LARGE SCALE GENOMIC DNA]</scope>
    <source>
        <strain evidence="4">Sdau11-99</strain>
        <strain evidence="5">sdau11-99</strain>
    </source>
</reference>
<proteinExistence type="predicted"/>
<gene>
    <name evidence="4" type="ORF">GTA08_BOTSDO07331</name>
    <name evidence="3" type="ORF">GTA08_BOTSDO11524</name>
</gene>
<dbReference type="InterPro" id="IPR036869">
    <property type="entry name" value="J_dom_sf"/>
</dbReference>
<sequence>MGSPLPPDPYVALGIPKDATPAAIKVAYRKLVLKTHPDKFPDPVLKAERQAEFFKIQQAYEVIGDAGKRERYDAQVRLVDLRREAMERQQRGFTPTKLAASRAAVAGTRTASGTAVYEASRPRYSGRSSETEEDYFSTRRRPRGEKDDDSFGRYRRKRRERMETQLGSTEEERAKQSDERRSRFRDKVEHRRDEESFEEWFKERKARRDARDRTASPSNGAHRAKVSSGTSSLPGAKVQDQERKKERMPEASNRRTNTRAERKQLWSKRQWEVPGLLNGRPVAAFPDSGSSIDVVSEDVVLELEREVDPSQRRVVELPKGNKIQTLGTVVLPFSFKGESTVYNMVFHVIKSCVHHCILGKSFLQRTETLKKNFTRRVREKIIKLSPFLGLNLVDAPQERLLGMINGITSGALADTGADVNVMSRAEARRRGLAILRGAEYTATLEFADGSTANTIGMVTGAKFQFGTDWKGPSHHLDFHILDDLPCGVILGNEFLYDNNVFSAYEEHFYEDLPAGSALDAAVHLSLITLQKKKDGLGAGLPARSEDELREAHRRVDADAHISTLPHAAQASARAAEDLRRQQWDQAHLNPSAGPNPPAGPTPSGGTSAPAGAAGTGHPLQSQGTSPPRRPWLNRLSRRGAHLFGGQNGSSSRRSP</sequence>
<feature type="compositionally biased region" description="Basic and acidic residues" evidence="1">
    <location>
        <begin position="239"/>
        <end position="264"/>
    </location>
</feature>
<dbReference type="EMBL" id="WWBZ02000082">
    <property type="protein sequence ID" value="KAF4301169.1"/>
    <property type="molecule type" value="Genomic_DNA"/>
</dbReference>
<dbReference type="OrthoDB" id="6079484at2759"/>
<dbReference type="Gene3D" id="2.40.70.10">
    <property type="entry name" value="Acid Proteases"/>
    <property type="match status" value="2"/>
</dbReference>
<dbReference type="InterPro" id="IPR050817">
    <property type="entry name" value="DjlA_DnaK_co-chaperone"/>
</dbReference>